<dbReference type="Gene3D" id="1.10.8.60">
    <property type="match status" value="1"/>
</dbReference>
<dbReference type="Gene3D" id="3.40.50.300">
    <property type="entry name" value="P-loop containing nucleotide triphosphate hydrolases"/>
    <property type="match status" value="2"/>
</dbReference>
<dbReference type="InterPro" id="IPR001270">
    <property type="entry name" value="ClpA/B"/>
</dbReference>
<dbReference type="Pfam" id="PF01434">
    <property type="entry name" value="Peptidase_M41"/>
    <property type="match status" value="1"/>
</dbReference>
<evidence type="ECO:0000259" key="3">
    <source>
        <dbReference type="SMART" id="SM00382"/>
    </source>
</evidence>
<dbReference type="GO" id="GO:0030163">
    <property type="term" value="P:protein catabolic process"/>
    <property type="evidence" value="ECO:0007669"/>
    <property type="project" value="TreeGrafter"/>
</dbReference>
<dbReference type="GO" id="GO:0016887">
    <property type="term" value="F:ATP hydrolysis activity"/>
    <property type="evidence" value="ECO:0007669"/>
    <property type="project" value="InterPro"/>
</dbReference>
<gene>
    <name evidence="4" type="ORF">METEAL_07140</name>
</gene>
<protein>
    <recommendedName>
        <fullName evidence="3">AAA+ ATPase domain-containing protein</fullName>
    </recommendedName>
</protein>
<dbReference type="Pfam" id="PF00004">
    <property type="entry name" value="AAA"/>
    <property type="match status" value="1"/>
</dbReference>
<dbReference type="KEGG" id="msil:METEAL_07140"/>
<dbReference type="GO" id="GO:0005524">
    <property type="term" value="F:ATP binding"/>
    <property type="evidence" value="ECO:0007669"/>
    <property type="project" value="UniProtKB-KW"/>
</dbReference>
<feature type="region of interest" description="Disordered" evidence="2">
    <location>
        <begin position="125"/>
        <end position="159"/>
    </location>
</feature>
<dbReference type="SMART" id="SM00382">
    <property type="entry name" value="AAA"/>
    <property type="match status" value="2"/>
</dbReference>
<dbReference type="PROSITE" id="PS00674">
    <property type="entry name" value="AAA"/>
    <property type="match status" value="1"/>
</dbReference>
<dbReference type="GO" id="GO:0006508">
    <property type="term" value="P:proteolysis"/>
    <property type="evidence" value="ECO:0007669"/>
    <property type="project" value="InterPro"/>
</dbReference>
<comment type="similarity">
    <text evidence="1">Belongs to the AAA ATPase family.</text>
</comment>
<dbReference type="Pfam" id="PF07724">
    <property type="entry name" value="AAA_2"/>
    <property type="match status" value="1"/>
</dbReference>
<dbReference type="InterPro" id="IPR003960">
    <property type="entry name" value="ATPase_AAA_CS"/>
</dbReference>
<dbReference type="InterPro" id="IPR003959">
    <property type="entry name" value="ATPase_AAA_core"/>
</dbReference>
<dbReference type="InterPro" id="IPR000642">
    <property type="entry name" value="Peptidase_M41"/>
</dbReference>
<organism evidence="4 5">
    <name type="scientific">Mesoterricola silvestris</name>
    <dbReference type="NCBI Taxonomy" id="2927979"/>
    <lineage>
        <taxon>Bacteria</taxon>
        <taxon>Pseudomonadati</taxon>
        <taxon>Acidobacteriota</taxon>
        <taxon>Holophagae</taxon>
        <taxon>Holophagales</taxon>
        <taxon>Holophagaceae</taxon>
        <taxon>Mesoterricola</taxon>
    </lineage>
</organism>
<reference evidence="5" key="1">
    <citation type="journal article" date="2023" name="Int. J. Syst. Evol. Microbiol.">
        <title>Mesoterricola silvestris gen. nov., sp. nov., Mesoterricola sediminis sp. nov., Geothrix oryzae sp. nov., Geothrix edaphica sp. nov., Geothrix rubra sp. nov., and Geothrix limicola sp. nov., six novel members of Acidobacteriota isolated from soils.</title>
        <authorList>
            <person name="Itoh H."/>
            <person name="Sugisawa Y."/>
            <person name="Mise K."/>
            <person name="Xu Z."/>
            <person name="Kuniyasu M."/>
            <person name="Ushijima N."/>
            <person name="Kawano K."/>
            <person name="Kobayashi E."/>
            <person name="Shiratori Y."/>
            <person name="Masuda Y."/>
            <person name="Senoo K."/>
        </authorList>
    </citation>
    <scope>NUCLEOTIDE SEQUENCE [LARGE SCALE GENOMIC DNA]</scope>
    <source>
        <strain evidence="5">W79</strain>
    </source>
</reference>
<keyword evidence="5" id="KW-1185">Reference proteome</keyword>
<dbReference type="CDD" id="cd19481">
    <property type="entry name" value="RecA-like_protease"/>
    <property type="match status" value="1"/>
</dbReference>
<evidence type="ECO:0000313" key="5">
    <source>
        <dbReference type="Proteomes" id="UP001238179"/>
    </source>
</evidence>
<dbReference type="RefSeq" id="WP_316414431.1">
    <property type="nucleotide sequence ID" value="NZ_AP027080.1"/>
</dbReference>
<dbReference type="PRINTS" id="PR00300">
    <property type="entry name" value="CLPPROTEASEA"/>
</dbReference>
<evidence type="ECO:0000256" key="1">
    <source>
        <dbReference type="RuleBase" id="RU003651"/>
    </source>
</evidence>
<dbReference type="SUPFAM" id="SSF140990">
    <property type="entry name" value="FtsH protease domain-like"/>
    <property type="match status" value="1"/>
</dbReference>
<keyword evidence="1" id="KW-0547">Nucleotide-binding</keyword>
<dbReference type="Gene3D" id="1.20.58.760">
    <property type="entry name" value="Peptidase M41"/>
    <property type="match status" value="1"/>
</dbReference>
<feature type="domain" description="AAA+ ATPase" evidence="3">
    <location>
        <begin position="667"/>
        <end position="804"/>
    </location>
</feature>
<feature type="domain" description="AAA+ ATPase" evidence="3">
    <location>
        <begin position="193"/>
        <end position="401"/>
    </location>
</feature>
<dbReference type="PANTHER" id="PTHR23076">
    <property type="entry name" value="METALLOPROTEASE M41 FTSH"/>
    <property type="match status" value="1"/>
</dbReference>
<keyword evidence="1" id="KW-0067">ATP-binding</keyword>
<dbReference type="GO" id="GO:0004222">
    <property type="term" value="F:metalloendopeptidase activity"/>
    <property type="evidence" value="ECO:0007669"/>
    <property type="project" value="InterPro"/>
</dbReference>
<dbReference type="EMBL" id="AP027080">
    <property type="protein sequence ID" value="BDU71540.1"/>
    <property type="molecule type" value="Genomic_DNA"/>
</dbReference>
<dbReference type="GO" id="GO:0004176">
    <property type="term" value="F:ATP-dependent peptidase activity"/>
    <property type="evidence" value="ECO:0007669"/>
    <property type="project" value="InterPro"/>
</dbReference>
<feature type="compositionally biased region" description="Low complexity" evidence="2">
    <location>
        <begin position="137"/>
        <end position="153"/>
    </location>
</feature>
<evidence type="ECO:0000313" key="4">
    <source>
        <dbReference type="EMBL" id="BDU71540.1"/>
    </source>
</evidence>
<sequence length="1065" mass="117187">MRNEPSPTERLFQAAKRCATASGHDILSIEDLALGFYGLQEVPQVETIIEGIFRCPRTAISWPPDLAQRWQFATKVSEDKIAAVMAYDASARKVLQAAFEGQGNFDLHLLAKGVLLSDTYIGQEMRRSNRPQRSVRSPESQSQSPAPSKSSPKQRQEAMRMHLQERILGQDGPVKVLVEAYYQSLHCPSSLGTKGLFTLLGPPGTGKSSLCRSFATGLEAIEGTHGFLVIDVGTYSADYSHDQLFGFSPSYRDAQPGLLTNFVKNNPDSVILLDELEKANPAFLQAILGLLDHGSARDNFHGQDIDFSRCWIMITSNLGQEFFREDKPRTWSRAQLLRLLDEASEPSRDEEAQGRRILSPELVSRLAKGFVLAMSRLTGSDLIEVFMRSARRKLEALKLPKLELGREEALLCLLAESRELDARKAEAQGDVFASRLVPDLLELMGQRPATTLRVTAGPAERALAKAKLDAVPLRIATRGSLAPFKAALGARALRFHELPEANGGDQPSLGRIDAVLLHLPRRCEPQWLDRLVGVPVLAMASPRVKRQMVAFHRPAAAWTWCSPRDREAVGRFLDSLRLDWVFREQARAGTTVTPHFLPLVREDGDLILRLSKAKETREAPCPAPGSRPHAMEFPQGGFDQLVGLEDAKSLLRVAVRLLQENHGSLPVPKGYLLTGPPGCGKTSLARSLAAESHLPFFSATPGDLASRYRDTASVRLRELFQEAARHAPAVLFLDELDAIGISRSTAMDADTHRCVTTLLTAMDGLQQRERPLLVLAATNHPELLDPALLRPGRFDGLIPLELPGVEEREAILRNVLSHLPTHGSLDLPDLAQRSFRSSAADLHGLVRMAVQWALRDGRHEITQADLEQALEWTQLGPRSSRKERTEDRRICAAHEAGHAVVQAKLRPDSKITRLDIISRANGTGGITQAVQGDGGLPTPRSIREDLAILLAGRAGEAMVSRSSEAITAGCSSDLERASHLARRAIITFGFDPVIGVISISEEILASTPALATQVQERVKVWISEGITLAEETLILNEHEWRQLVDLLLAHEVLRAPLIQDILRGP</sequence>
<dbReference type="InterPro" id="IPR037219">
    <property type="entry name" value="Peptidase_M41-like"/>
</dbReference>
<evidence type="ECO:0000256" key="2">
    <source>
        <dbReference type="SAM" id="MobiDB-lite"/>
    </source>
</evidence>
<dbReference type="InterPro" id="IPR027417">
    <property type="entry name" value="P-loop_NTPase"/>
</dbReference>
<dbReference type="GO" id="GO:0005886">
    <property type="term" value="C:plasma membrane"/>
    <property type="evidence" value="ECO:0007669"/>
    <property type="project" value="TreeGrafter"/>
</dbReference>
<accession>A0AA48K7X4</accession>
<dbReference type="AlphaFoldDB" id="A0AA48K7X4"/>
<name>A0AA48K7X4_9BACT</name>
<dbReference type="InterPro" id="IPR003593">
    <property type="entry name" value="AAA+_ATPase"/>
</dbReference>
<dbReference type="Proteomes" id="UP001238179">
    <property type="component" value="Chromosome"/>
</dbReference>
<proteinExistence type="inferred from homology"/>
<dbReference type="PANTHER" id="PTHR23076:SF97">
    <property type="entry name" value="ATP-DEPENDENT ZINC METALLOPROTEASE YME1L1"/>
    <property type="match status" value="1"/>
</dbReference>
<dbReference type="SUPFAM" id="SSF52540">
    <property type="entry name" value="P-loop containing nucleoside triphosphate hydrolases"/>
    <property type="match status" value="2"/>
</dbReference>